<reference evidence="3 4" key="1">
    <citation type="submission" date="2020-04" db="EMBL/GenBank/DDBJ databases">
        <title>Antimicrobial susceptibility and clonality of vaginal-derived multi-drug resistant Mobiluncus isolates in China.</title>
        <authorList>
            <person name="Zhang X."/>
        </authorList>
    </citation>
    <scope>NUCLEOTIDE SEQUENCE [LARGE SCALE GENOMIC DNA]</scope>
    <source>
        <strain evidence="3 4">12</strain>
    </source>
</reference>
<dbReference type="AlphaFoldDB" id="A0A7Y0UTF0"/>
<keyword evidence="2" id="KW-0732">Signal</keyword>
<protein>
    <recommendedName>
        <fullName evidence="5">Lipoprotein</fullName>
    </recommendedName>
</protein>
<dbReference type="RefSeq" id="WP_169762603.1">
    <property type="nucleotide sequence ID" value="NZ_JABCUS010000010.1"/>
</dbReference>
<feature type="signal peptide" evidence="2">
    <location>
        <begin position="1"/>
        <end position="28"/>
    </location>
</feature>
<dbReference type="EMBL" id="JABCUS010000010">
    <property type="protein sequence ID" value="NMX03409.1"/>
    <property type="molecule type" value="Genomic_DNA"/>
</dbReference>
<evidence type="ECO:0000313" key="3">
    <source>
        <dbReference type="EMBL" id="NMX03409.1"/>
    </source>
</evidence>
<accession>A0A7Y0UTF0</accession>
<comment type="caution">
    <text evidence="3">The sequence shown here is derived from an EMBL/GenBank/DDBJ whole genome shotgun (WGS) entry which is preliminary data.</text>
</comment>
<name>A0A7Y0UTF0_9ACTO</name>
<evidence type="ECO:0000256" key="1">
    <source>
        <dbReference type="SAM" id="MobiDB-lite"/>
    </source>
</evidence>
<gene>
    <name evidence="3" type="ORF">HHJ77_05605</name>
</gene>
<sequence length="265" mass="28515">MKKKNKVVYALLSTLAVVALLGACTGGAGGGKNGAQATDNGDLSVEKVSDAGNTGGEAVNDRGAKSSGLETHSARPPQVKVRGQVYQDTGYVNSAVTCGTTSGKIVSSVDSWKTPEKDDESNFGVGFGYQHWDPGYLNVRKDDKWLLFQDIAMNSSTIPQGVANFSAKVVETDEDRLLVRASEIPEEYKWVFAQKSQTTPPDKNLIKPIALPIDNLDYSKDGKTVTTEGLKGKTVKVWFDGTVTKTEPEMSYPAQLGKVYKISVQ</sequence>
<organism evidence="3 4">
    <name type="scientific">Mobiluncus mulieris</name>
    <dbReference type="NCBI Taxonomy" id="2052"/>
    <lineage>
        <taxon>Bacteria</taxon>
        <taxon>Bacillati</taxon>
        <taxon>Actinomycetota</taxon>
        <taxon>Actinomycetes</taxon>
        <taxon>Actinomycetales</taxon>
        <taxon>Actinomycetaceae</taxon>
        <taxon>Mobiluncus</taxon>
    </lineage>
</organism>
<evidence type="ECO:0000313" key="4">
    <source>
        <dbReference type="Proteomes" id="UP000575397"/>
    </source>
</evidence>
<proteinExistence type="predicted"/>
<dbReference type="Proteomes" id="UP000575397">
    <property type="component" value="Unassembled WGS sequence"/>
</dbReference>
<evidence type="ECO:0000256" key="2">
    <source>
        <dbReference type="SAM" id="SignalP"/>
    </source>
</evidence>
<feature type="region of interest" description="Disordered" evidence="1">
    <location>
        <begin position="45"/>
        <end position="79"/>
    </location>
</feature>
<evidence type="ECO:0008006" key="5">
    <source>
        <dbReference type="Google" id="ProtNLM"/>
    </source>
</evidence>
<dbReference type="PROSITE" id="PS51257">
    <property type="entry name" value="PROKAR_LIPOPROTEIN"/>
    <property type="match status" value="1"/>
</dbReference>
<feature type="chain" id="PRO_5038403566" description="Lipoprotein" evidence="2">
    <location>
        <begin position="29"/>
        <end position="265"/>
    </location>
</feature>